<dbReference type="Pfam" id="PF00356">
    <property type="entry name" value="LacI"/>
    <property type="match status" value="1"/>
</dbReference>
<dbReference type="AlphaFoldDB" id="A0A239FI26"/>
<proteinExistence type="predicted"/>
<dbReference type="Proteomes" id="UP000198420">
    <property type="component" value="Unassembled WGS sequence"/>
</dbReference>
<feature type="compositionally biased region" description="Pro residues" evidence="4">
    <location>
        <begin position="343"/>
        <end position="361"/>
    </location>
</feature>
<keyword evidence="7" id="KW-1185">Reference proteome</keyword>
<evidence type="ECO:0000259" key="5">
    <source>
        <dbReference type="PROSITE" id="PS50932"/>
    </source>
</evidence>
<evidence type="ECO:0000313" key="7">
    <source>
        <dbReference type="Proteomes" id="UP000198420"/>
    </source>
</evidence>
<accession>A0A239FI26</accession>
<dbReference type="InterPro" id="IPR010982">
    <property type="entry name" value="Lambda_DNA-bd_dom_sf"/>
</dbReference>
<feature type="domain" description="HTH lacI-type" evidence="5">
    <location>
        <begin position="16"/>
        <end position="71"/>
    </location>
</feature>
<dbReference type="CDD" id="cd01392">
    <property type="entry name" value="HTH_LacI"/>
    <property type="match status" value="1"/>
</dbReference>
<dbReference type="PROSITE" id="PS50932">
    <property type="entry name" value="HTH_LACI_2"/>
    <property type="match status" value="1"/>
</dbReference>
<sequence length="361" mass="38686">MPVRTSDEMPDPPARPTLALIAAEAGVSPATVSKVLNGRTDVAAATRERVEALLRTHNYPGPGGSRRARRSGLIDLVLAGLDSPWAVEILRGVEAECAEHGTGVVVSLVRADDARPPSWQNLPALHHSDGVILVTSRMTRRQREQLERAGVGLVLVDPVNLPDAEIASVGATNWAGGLAATEHLIGLGHRRIAMIGGPADMLCTQARVDGYRTALERAGIEVDRDLVRYGDFHHQGGYARTRELLALPEPPTAVFAGSDEQAMGAYQAARLAGLRIPEDLSVVGFDDLPTCEWLSPPLTTVRQPLEEMGRVAARTLLQLLDGRPPLTPRVELATDLRVRASTAPPPPTSPSRTPPSPTEER</sequence>
<dbReference type="CDD" id="cd06296">
    <property type="entry name" value="PBP1_CatR-like"/>
    <property type="match status" value="1"/>
</dbReference>
<gene>
    <name evidence="6" type="ORF">SAMN06265355_120110</name>
</gene>
<dbReference type="InterPro" id="IPR000843">
    <property type="entry name" value="HTH_LacI"/>
</dbReference>
<dbReference type="SUPFAM" id="SSF47413">
    <property type="entry name" value="lambda repressor-like DNA-binding domains"/>
    <property type="match status" value="1"/>
</dbReference>
<keyword evidence="1" id="KW-0805">Transcription regulation</keyword>
<reference evidence="7" key="1">
    <citation type="submission" date="2017-06" db="EMBL/GenBank/DDBJ databases">
        <authorList>
            <person name="Varghese N."/>
            <person name="Submissions S."/>
        </authorList>
    </citation>
    <scope>NUCLEOTIDE SEQUENCE [LARGE SCALE GENOMIC DNA]</scope>
    <source>
        <strain evidence="7">DSM 44485</strain>
    </source>
</reference>
<dbReference type="SMART" id="SM00354">
    <property type="entry name" value="HTH_LACI"/>
    <property type="match status" value="1"/>
</dbReference>
<dbReference type="GO" id="GO:0000976">
    <property type="term" value="F:transcription cis-regulatory region binding"/>
    <property type="evidence" value="ECO:0007669"/>
    <property type="project" value="TreeGrafter"/>
</dbReference>
<dbReference type="InterPro" id="IPR046335">
    <property type="entry name" value="LacI/GalR-like_sensor"/>
</dbReference>
<protein>
    <submittedName>
        <fullName evidence="6">Transcriptional regulator, LacI family</fullName>
    </submittedName>
</protein>
<evidence type="ECO:0000256" key="1">
    <source>
        <dbReference type="ARBA" id="ARBA00023015"/>
    </source>
</evidence>
<dbReference type="PANTHER" id="PTHR30146:SF153">
    <property type="entry name" value="LACTOSE OPERON REPRESSOR"/>
    <property type="match status" value="1"/>
</dbReference>
<dbReference type="SUPFAM" id="SSF53822">
    <property type="entry name" value="Periplasmic binding protein-like I"/>
    <property type="match status" value="1"/>
</dbReference>
<feature type="region of interest" description="Disordered" evidence="4">
    <location>
        <begin position="336"/>
        <end position="361"/>
    </location>
</feature>
<evidence type="ECO:0000256" key="4">
    <source>
        <dbReference type="SAM" id="MobiDB-lite"/>
    </source>
</evidence>
<dbReference type="EMBL" id="FZNP01000020">
    <property type="protein sequence ID" value="SNS56188.1"/>
    <property type="molecule type" value="Genomic_DNA"/>
</dbReference>
<dbReference type="Pfam" id="PF13377">
    <property type="entry name" value="Peripla_BP_3"/>
    <property type="match status" value="1"/>
</dbReference>
<keyword evidence="2" id="KW-0238">DNA-binding</keyword>
<keyword evidence="3" id="KW-0804">Transcription</keyword>
<dbReference type="PANTHER" id="PTHR30146">
    <property type="entry name" value="LACI-RELATED TRANSCRIPTIONAL REPRESSOR"/>
    <property type="match status" value="1"/>
</dbReference>
<evidence type="ECO:0000256" key="2">
    <source>
        <dbReference type="ARBA" id="ARBA00023125"/>
    </source>
</evidence>
<evidence type="ECO:0000313" key="6">
    <source>
        <dbReference type="EMBL" id="SNS56188.1"/>
    </source>
</evidence>
<dbReference type="Gene3D" id="1.10.260.40">
    <property type="entry name" value="lambda repressor-like DNA-binding domains"/>
    <property type="match status" value="1"/>
</dbReference>
<name>A0A239FI26_9ACTN</name>
<evidence type="ECO:0000256" key="3">
    <source>
        <dbReference type="ARBA" id="ARBA00023163"/>
    </source>
</evidence>
<organism evidence="6 7">
    <name type="scientific">Actinomadura mexicana</name>
    <dbReference type="NCBI Taxonomy" id="134959"/>
    <lineage>
        <taxon>Bacteria</taxon>
        <taxon>Bacillati</taxon>
        <taxon>Actinomycetota</taxon>
        <taxon>Actinomycetes</taxon>
        <taxon>Streptosporangiales</taxon>
        <taxon>Thermomonosporaceae</taxon>
        <taxon>Actinomadura</taxon>
    </lineage>
</organism>
<dbReference type="GO" id="GO:0003700">
    <property type="term" value="F:DNA-binding transcription factor activity"/>
    <property type="evidence" value="ECO:0007669"/>
    <property type="project" value="TreeGrafter"/>
</dbReference>
<dbReference type="InterPro" id="IPR028082">
    <property type="entry name" value="Peripla_BP_I"/>
</dbReference>
<dbReference type="Gene3D" id="3.40.50.2300">
    <property type="match status" value="2"/>
</dbReference>